<dbReference type="SUPFAM" id="SSF53335">
    <property type="entry name" value="S-adenosyl-L-methionine-dependent methyltransferases"/>
    <property type="match status" value="1"/>
</dbReference>
<evidence type="ECO:0000313" key="1">
    <source>
        <dbReference type="EMBL" id="OAD23265.1"/>
    </source>
</evidence>
<keyword evidence="1" id="KW-0489">Methyltransferase</keyword>
<dbReference type="AlphaFoldDB" id="A0A0A6P1A4"/>
<keyword evidence="2" id="KW-1185">Reference proteome</keyword>
<sequence length="108" mass="12175">MALKNVIIKTIELALNPREIYALLTWPKFSLTSYRMLSALKQQSIRPQTIIDVGANVGQFTIASAKFFPKLQIHSFEPLPEAVTLLKKHVRKLKNITVYPLALGDQEG</sequence>
<dbReference type="GO" id="GO:0008168">
    <property type="term" value="F:methyltransferase activity"/>
    <property type="evidence" value="ECO:0007669"/>
    <property type="project" value="UniProtKB-KW"/>
</dbReference>
<keyword evidence="1" id="KW-0808">Transferase</keyword>
<dbReference type="EMBL" id="LUTY01000459">
    <property type="protein sequence ID" value="OAD23265.1"/>
    <property type="molecule type" value="Genomic_DNA"/>
</dbReference>
<evidence type="ECO:0000313" key="2">
    <source>
        <dbReference type="Proteomes" id="UP000076962"/>
    </source>
</evidence>
<comment type="caution">
    <text evidence="1">The sequence shown here is derived from an EMBL/GenBank/DDBJ whole genome shotgun (WGS) entry which is preliminary data.</text>
</comment>
<protein>
    <submittedName>
        <fullName evidence="1">Methyltransferase FkbM domain protein</fullName>
    </submittedName>
</protein>
<accession>A0A0A6P1A4</accession>
<gene>
    <name evidence="1" type="ORF">THIOM_000907</name>
</gene>
<organism evidence="1 2">
    <name type="scientific">Candidatus Thiomargarita nelsonii</name>
    <dbReference type="NCBI Taxonomy" id="1003181"/>
    <lineage>
        <taxon>Bacteria</taxon>
        <taxon>Pseudomonadati</taxon>
        <taxon>Pseudomonadota</taxon>
        <taxon>Gammaproteobacteria</taxon>
        <taxon>Thiotrichales</taxon>
        <taxon>Thiotrichaceae</taxon>
        <taxon>Thiomargarita</taxon>
    </lineage>
</organism>
<dbReference type="Proteomes" id="UP000076962">
    <property type="component" value="Unassembled WGS sequence"/>
</dbReference>
<reference evidence="1 2" key="1">
    <citation type="submission" date="2016-05" db="EMBL/GenBank/DDBJ databases">
        <title>Single-cell genome of chain-forming Candidatus Thiomargarita nelsonii and comparison to other large sulfur-oxidizing bacteria.</title>
        <authorList>
            <person name="Winkel M."/>
            <person name="Salman V."/>
            <person name="Woyke T."/>
            <person name="Schulz-Vogt H."/>
            <person name="Richter M."/>
            <person name="Flood B."/>
            <person name="Bailey J."/>
            <person name="Amann R."/>
            <person name="Mussmann M."/>
        </authorList>
    </citation>
    <scope>NUCLEOTIDE SEQUENCE [LARGE SCALE GENOMIC DNA]</scope>
    <source>
        <strain evidence="1 2">THI036</strain>
    </source>
</reference>
<dbReference type="InterPro" id="IPR006342">
    <property type="entry name" value="FkbM_mtfrase"/>
</dbReference>
<dbReference type="NCBIfam" id="TIGR01444">
    <property type="entry name" value="fkbM_fam"/>
    <property type="match status" value="1"/>
</dbReference>
<dbReference type="GO" id="GO:0032259">
    <property type="term" value="P:methylation"/>
    <property type="evidence" value="ECO:0007669"/>
    <property type="project" value="UniProtKB-KW"/>
</dbReference>
<proteinExistence type="predicted"/>
<name>A0A0A6P1A4_9GAMM</name>
<dbReference type="Gene3D" id="3.40.50.150">
    <property type="entry name" value="Vaccinia Virus protein VP39"/>
    <property type="match status" value="1"/>
</dbReference>
<dbReference type="InterPro" id="IPR029063">
    <property type="entry name" value="SAM-dependent_MTases_sf"/>
</dbReference>